<keyword evidence="2" id="KW-0378">Hydrolase</keyword>
<dbReference type="Pfam" id="PF00270">
    <property type="entry name" value="DEAD"/>
    <property type="match status" value="1"/>
</dbReference>
<evidence type="ECO:0000256" key="5">
    <source>
        <dbReference type="SAM" id="MobiDB-lite"/>
    </source>
</evidence>
<keyword evidence="1" id="KW-0547">Nucleotide-binding</keyword>
<dbReference type="InterPro" id="IPR001650">
    <property type="entry name" value="Helicase_C-like"/>
</dbReference>
<dbReference type="Pfam" id="PF08148">
    <property type="entry name" value="DSHCT"/>
    <property type="match status" value="1"/>
</dbReference>
<dbReference type="GO" id="GO:0070478">
    <property type="term" value="P:nuclear-transcribed mRNA catabolic process, 3'-5' exonucleolytic nonsense-mediated decay"/>
    <property type="evidence" value="ECO:0007669"/>
    <property type="project" value="TreeGrafter"/>
</dbReference>
<evidence type="ECO:0000313" key="8">
    <source>
        <dbReference type="EMBL" id="NNU26280.1"/>
    </source>
</evidence>
<feature type="domain" description="Helicase ATP-binding" evidence="6">
    <location>
        <begin position="47"/>
        <end position="205"/>
    </location>
</feature>
<dbReference type="EMBL" id="JABFAJ010000003">
    <property type="protein sequence ID" value="NNU26280.1"/>
    <property type="molecule type" value="Genomic_DNA"/>
</dbReference>
<dbReference type="InterPro" id="IPR011545">
    <property type="entry name" value="DEAD/DEAH_box_helicase_dom"/>
</dbReference>
<dbReference type="Gene3D" id="3.40.50.300">
    <property type="entry name" value="P-loop containing nucleotide triphosphate hydrolases"/>
    <property type="match status" value="2"/>
</dbReference>
<dbReference type="GO" id="GO:0003676">
    <property type="term" value="F:nucleic acid binding"/>
    <property type="evidence" value="ECO:0007669"/>
    <property type="project" value="InterPro"/>
</dbReference>
<dbReference type="AlphaFoldDB" id="A0A849K1Y4"/>
<feature type="region of interest" description="Disordered" evidence="5">
    <location>
        <begin position="677"/>
        <end position="707"/>
    </location>
</feature>
<dbReference type="RefSeq" id="WP_171245779.1">
    <property type="nucleotide sequence ID" value="NZ_JABFAJ010000003.1"/>
</dbReference>
<protein>
    <submittedName>
        <fullName evidence="8">DEAD/DEAH box helicase</fullName>
    </submittedName>
</protein>
<dbReference type="InterPro" id="IPR027417">
    <property type="entry name" value="P-loop_NTPase"/>
</dbReference>
<feature type="region of interest" description="Disordered" evidence="5">
    <location>
        <begin position="263"/>
        <end position="295"/>
    </location>
</feature>
<dbReference type="GO" id="GO:0055087">
    <property type="term" value="C:Ski complex"/>
    <property type="evidence" value="ECO:0007669"/>
    <property type="project" value="TreeGrafter"/>
</dbReference>
<evidence type="ECO:0000256" key="3">
    <source>
        <dbReference type="ARBA" id="ARBA00022806"/>
    </source>
</evidence>
<feature type="compositionally biased region" description="Basic and acidic residues" evidence="5">
    <location>
        <begin position="691"/>
        <end position="707"/>
    </location>
</feature>
<dbReference type="PROSITE" id="PS51192">
    <property type="entry name" value="HELICASE_ATP_BIND_1"/>
    <property type="match status" value="1"/>
</dbReference>
<name>A0A849K1Y4_9MICO</name>
<dbReference type="SMART" id="SM00487">
    <property type="entry name" value="DEXDc"/>
    <property type="match status" value="1"/>
</dbReference>
<dbReference type="FunFam" id="3.40.50.300:FF:000190">
    <property type="entry name" value="ATP-dependent RNA helicase"/>
    <property type="match status" value="1"/>
</dbReference>
<organism evidence="8 9">
    <name type="scientific">Isoptericola sediminis</name>
    <dbReference type="NCBI Taxonomy" id="2733572"/>
    <lineage>
        <taxon>Bacteria</taxon>
        <taxon>Bacillati</taxon>
        <taxon>Actinomycetota</taxon>
        <taxon>Actinomycetes</taxon>
        <taxon>Micrococcales</taxon>
        <taxon>Promicromonosporaceae</taxon>
        <taxon>Isoptericola</taxon>
    </lineage>
</organism>
<evidence type="ECO:0000256" key="4">
    <source>
        <dbReference type="ARBA" id="ARBA00022840"/>
    </source>
</evidence>
<feature type="domain" description="Helicase C-terminal" evidence="7">
    <location>
        <begin position="299"/>
        <end position="506"/>
    </location>
</feature>
<dbReference type="Proteomes" id="UP000557204">
    <property type="component" value="Unassembled WGS sequence"/>
</dbReference>
<proteinExistence type="predicted"/>
<dbReference type="SMART" id="SM01142">
    <property type="entry name" value="DSHCT"/>
    <property type="match status" value="1"/>
</dbReference>
<dbReference type="PANTHER" id="PTHR12131">
    <property type="entry name" value="ATP-DEPENDENT RNA AND DNA HELICASE"/>
    <property type="match status" value="1"/>
</dbReference>
<keyword evidence="3 8" id="KW-0347">Helicase</keyword>
<evidence type="ECO:0000256" key="1">
    <source>
        <dbReference type="ARBA" id="ARBA00022741"/>
    </source>
</evidence>
<dbReference type="InterPro" id="IPR058621">
    <property type="entry name" value="SH3_HelY"/>
</dbReference>
<dbReference type="SUPFAM" id="SSF52540">
    <property type="entry name" value="P-loop containing nucleoside triphosphate hydrolases"/>
    <property type="match status" value="1"/>
</dbReference>
<dbReference type="SMART" id="SM00490">
    <property type="entry name" value="HELICc"/>
    <property type="match status" value="1"/>
</dbReference>
<dbReference type="InterPro" id="IPR014001">
    <property type="entry name" value="Helicase_ATP-bd"/>
</dbReference>
<dbReference type="GO" id="GO:0016787">
    <property type="term" value="F:hydrolase activity"/>
    <property type="evidence" value="ECO:0007669"/>
    <property type="project" value="UniProtKB-KW"/>
</dbReference>
<gene>
    <name evidence="8" type="ORF">HLI28_01810</name>
</gene>
<dbReference type="PROSITE" id="PS51194">
    <property type="entry name" value="HELICASE_CTER"/>
    <property type="match status" value="1"/>
</dbReference>
<dbReference type="Pfam" id="PF00271">
    <property type="entry name" value="Helicase_C"/>
    <property type="match status" value="1"/>
</dbReference>
<comment type="caution">
    <text evidence="8">The sequence shown here is derived from an EMBL/GenBank/DDBJ whole genome shotgun (WGS) entry which is preliminary data.</text>
</comment>
<accession>A0A849K1Y4</accession>
<dbReference type="GO" id="GO:0004386">
    <property type="term" value="F:helicase activity"/>
    <property type="evidence" value="ECO:0007669"/>
    <property type="project" value="UniProtKB-KW"/>
</dbReference>
<evidence type="ECO:0000313" key="9">
    <source>
        <dbReference type="Proteomes" id="UP000557204"/>
    </source>
</evidence>
<evidence type="ECO:0000259" key="7">
    <source>
        <dbReference type="PROSITE" id="PS51194"/>
    </source>
</evidence>
<evidence type="ECO:0000256" key="2">
    <source>
        <dbReference type="ARBA" id="ARBA00022801"/>
    </source>
</evidence>
<reference evidence="8 9" key="1">
    <citation type="submission" date="2020-05" db="EMBL/GenBank/DDBJ databases">
        <title>Genome sequence of Isoptericola sp. JC619 isolated from Chilika lagoon, India.</title>
        <authorList>
            <person name="Kumar D."/>
            <person name="Appam K."/>
            <person name="Gandham S."/>
            <person name="Uppada J."/>
            <person name="Sasikala C."/>
            <person name="Venkata Ramana C."/>
        </authorList>
    </citation>
    <scope>NUCLEOTIDE SEQUENCE [LARGE SCALE GENOMIC DNA]</scope>
    <source>
        <strain evidence="8 9">JC619</strain>
    </source>
</reference>
<dbReference type="GO" id="GO:0005524">
    <property type="term" value="F:ATP binding"/>
    <property type="evidence" value="ECO:0007669"/>
    <property type="project" value="UniProtKB-KW"/>
</dbReference>
<dbReference type="InterPro" id="IPR012961">
    <property type="entry name" value="Ski2/MTR4_C"/>
</dbReference>
<keyword evidence="9" id="KW-1185">Reference proteome</keyword>
<keyword evidence="4" id="KW-0067">ATP-binding</keyword>
<sequence>MTAVPSPAERYAAARARSARARAEAGELGRFRSLVDFELDDFQAEACAALERGRGVLVAAPTGAGKTVVGEFAVHLALARGGKTFYTTPIKALSNQKYHDLVDRHGVDAVGLLTGDTSINGDAPVVVMTTEVLRNMLYAGSTTLEGLAYVVMDEVHYLADRFRGPVWEEVIIHLPDHVQLVSLSATVSNAEEFGDWLATVRGDTAVVVSEHRPVPLWQHVITAPDEPRGHPRLFDLYAGHVDPTDPGTNPPIDPDLARLFRTHGRAGSAPGARRRGRGDRGYRGRGGRGGDQGVVPQRRVPRRYAVVEALDEDALLPAIYFIFSRAGCEGAVEQCLRAGLRLTNAEEEAEIRRVIEERTVTVPPEDLEVLGFWQWQHALARGVAAHHAGLLPVFKETVEELFARGLVKVVFATETLALGINMPARSVVLEKLVKFDGTAHQPITPGEYTQLTGRAGRRGIDVEGHAVVVDHVGLDPVALAGLASRRLYPLRSSFRPTYNMAVNLVGQVGAERAREVLETSFAQFQADRGVVDLAKQAQAHAEALEGYRGAAHCEHGDVEGYLTIRRAITAREKELSRAAKGARRADAIDSLSRLRRGDVAEVPSGRRRGFVVVLDPGGDEGGFDGPRPTVLTQERQVKKLTVADTPDGVRTVTRVRIPKSFNSRRPADRRDLASSLRNALGERSAPGNDPAGREARERGGDVASDRELQRLRGDLRAHPVHGCPEREDHARWAQRAEKLAREQDALVRRIEGRTGSIARTFDRICDVLTELDYLHRGDDGLQVTESGRRLGRLYAEDDLLLAECLRQGVWDELRPAELAAAVSVVVYAGRREEAQTGLAGVPGRRLADAVDATAAVWARVTELEATHRLEVTGTLDTALTAPVHQWASGASLDTVLRGTDIAAGDFVRWCKQVVDVLDQLAAAAGPPLRGRARAAQDAVLRGVVAHSTV</sequence>
<dbReference type="InterPro" id="IPR050699">
    <property type="entry name" value="RNA-DNA_Helicase"/>
</dbReference>
<dbReference type="Pfam" id="PF26090">
    <property type="entry name" value="SH3_HelY"/>
    <property type="match status" value="1"/>
</dbReference>
<evidence type="ECO:0000259" key="6">
    <source>
        <dbReference type="PROSITE" id="PS51192"/>
    </source>
</evidence>
<dbReference type="PANTHER" id="PTHR12131:SF1">
    <property type="entry name" value="ATP-DEPENDENT RNA HELICASE SUPV3L1, MITOCHONDRIAL-RELATED"/>
    <property type="match status" value="1"/>
</dbReference>
<dbReference type="Gene3D" id="1.10.3380.30">
    <property type="match status" value="1"/>
</dbReference>
<dbReference type="CDD" id="cd18795">
    <property type="entry name" value="SF2_C_Ski2"/>
    <property type="match status" value="1"/>
</dbReference>